<evidence type="ECO:0000313" key="1">
    <source>
        <dbReference type="EMBL" id="JAH89298.1"/>
    </source>
</evidence>
<organism evidence="1">
    <name type="scientific">Anguilla anguilla</name>
    <name type="common">European freshwater eel</name>
    <name type="synonym">Muraena anguilla</name>
    <dbReference type="NCBI Taxonomy" id="7936"/>
    <lineage>
        <taxon>Eukaryota</taxon>
        <taxon>Metazoa</taxon>
        <taxon>Chordata</taxon>
        <taxon>Craniata</taxon>
        <taxon>Vertebrata</taxon>
        <taxon>Euteleostomi</taxon>
        <taxon>Actinopterygii</taxon>
        <taxon>Neopterygii</taxon>
        <taxon>Teleostei</taxon>
        <taxon>Anguilliformes</taxon>
        <taxon>Anguillidae</taxon>
        <taxon>Anguilla</taxon>
    </lineage>
</organism>
<name>A0A0E9WIK9_ANGAN</name>
<dbReference type="AlphaFoldDB" id="A0A0E9WIK9"/>
<proteinExistence type="predicted"/>
<reference evidence="1" key="2">
    <citation type="journal article" date="2015" name="Fish Shellfish Immunol.">
        <title>Early steps in the European eel (Anguilla anguilla)-Vibrio vulnificus interaction in the gills: Role of the RtxA13 toxin.</title>
        <authorList>
            <person name="Callol A."/>
            <person name="Pajuelo D."/>
            <person name="Ebbesson L."/>
            <person name="Teles M."/>
            <person name="MacKenzie S."/>
            <person name="Amaro C."/>
        </authorList>
    </citation>
    <scope>NUCLEOTIDE SEQUENCE</scope>
</reference>
<accession>A0A0E9WIK9</accession>
<sequence length="38" mass="4447">MAQLYSHTTVCKPFWYQGHVHIPHSDRFPESYTGKGHC</sequence>
<dbReference type="EMBL" id="GBXM01019279">
    <property type="protein sequence ID" value="JAH89298.1"/>
    <property type="molecule type" value="Transcribed_RNA"/>
</dbReference>
<reference evidence="1" key="1">
    <citation type="submission" date="2014-11" db="EMBL/GenBank/DDBJ databases">
        <authorList>
            <person name="Amaro Gonzalez C."/>
        </authorList>
    </citation>
    <scope>NUCLEOTIDE SEQUENCE</scope>
</reference>
<protein>
    <submittedName>
        <fullName evidence="1">Uncharacterized protein</fullName>
    </submittedName>
</protein>